<dbReference type="EMBL" id="CM008047">
    <property type="protein sequence ID" value="PVH64233.1"/>
    <property type="molecule type" value="Genomic_DNA"/>
</dbReference>
<evidence type="ECO:0000256" key="1">
    <source>
        <dbReference type="SAM" id="MobiDB-lite"/>
    </source>
</evidence>
<feature type="region of interest" description="Disordered" evidence="1">
    <location>
        <begin position="66"/>
        <end position="102"/>
    </location>
</feature>
<evidence type="ECO:0000313" key="2">
    <source>
        <dbReference type="EMBL" id="PVH64233.1"/>
    </source>
</evidence>
<accession>A0A2T8KPX8</accession>
<dbReference type="Gramene" id="PVH64233">
    <property type="protein sequence ID" value="PVH64233"/>
    <property type="gene ID" value="PAHAL_2G219300"/>
</dbReference>
<protein>
    <submittedName>
        <fullName evidence="2">Uncharacterized protein</fullName>
    </submittedName>
</protein>
<feature type="compositionally biased region" description="Basic residues" evidence="1">
    <location>
        <begin position="92"/>
        <end position="102"/>
    </location>
</feature>
<name>A0A2T8KPX8_9POAL</name>
<proteinExistence type="predicted"/>
<dbReference type="AlphaFoldDB" id="A0A2T8KPX8"/>
<sequence length="102" mass="11160">MDGHLILSAARRTVLNHGALLLSTHQGSIHDHITMHKKSWSMHLDSEVSPLRHKSVDCMWGVGKHGEREEAAAEGEAAEGAEGAEGQALHHPPMRRHAPLLE</sequence>
<organism evidence="2">
    <name type="scientific">Panicum hallii</name>
    <dbReference type="NCBI Taxonomy" id="206008"/>
    <lineage>
        <taxon>Eukaryota</taxon>
        <taxon>Viridiplantae</taxon>
        <taxon>Streptophyta</taxon>
        <taxon>Embryophyta</taxon>
        <taxon>Tracheophyta</taxon>
        <taxon>Spermatophyta</taxon>
        <taxon>Magnoliopsida</taxon>
        <taxon>Liliopsida</taxon>
        <taxon>Poales</taxon>
        <taxon>Poaceae</taxon>
        <taxon>PACMAD clade</taxon>
        <taxon>Panicoideae</taxon>
        <taxon>Panicodae</taxon>
        <taxon>Paniceae</taxon>
        <taxon>Panicinae</taxon>
        <taxon>Panicum</taxon>
        <taxon>Panicum sect. Panicum</taxon>
    </lineage>
</organism>
<gene>
    <name evidence="2" type="ORF">PAHAL_2G219300</name>
</gene>
<reference evidence="2" key="1">
    <citation type="submission" date="2018-04" db="EMBL/GenBank/DDBJ databases">
        <title>WGS assembly of Panicum hallii.</title>
        <authorList>
            <person name="Lovell J."/>
            <person name="Jenkins J."/>
            <person name="Lowry D."/>
            <person name="Mamidi S."/>
            <person name="Sreedasyam A."/>
            <person name="Weng X."/>
            <person name="Barry K."/>
            <person name="Bonette J."/>
            <person name="Campitelli B."/>
            <person name="Daum C."/>
            <person name="Gordon S."/>
            <person name="Gould B."/>
            <person name="Lipzen A."/>
            <person name="Macqueen A."/>
            <person name="Palacio-Mejia J."/>
            <person name="Plott C."/>
            <person name="Shakirov E."/>
            <person name="Shu S."/>
            <person name="Yoshinaga Y."/>
            <person name="Zane M."/>
            <person name="Rokhsar D."/>
            <person name="Grimwood J."/>
            <person name="Schmutz J."/>
            <person name="Juenger T."/>
        </authorList>
    </citation>
    <scope>NUCLEOTIDE SEQUENCE [LARGE SCALE GENOMIC DNA]</scope>
    <source>
        <strain evidence="2">FIL2</strain>
    </source>
</reference>
<dbReference type="Proteomes" id="UP000243499">
    <property type="component" value="Chromosome 2"/>
</dbReference>